<name>A0ABT3TEW1_9GAMM</name>
<dbReference type="SUPFAM" id="SSF74650">
    <property type="entry name" value="Galactose mutarotase-like"/>
    <property type="match status" value="1"/>
</dbReference>
<dbReference type="InterPro" id="IPR011013">
    <property type="entry name" value="Gal_mutarotase_sf_dom"/>
</dbReference>
<evidence type="ECO:0000256" key="1">
    <source>
        <dbReference type="ARBA" id="ARBA00001096"/>
    </source>
</evidence>
<evidence type="ECO:0000313" key="6">
    <source>
        <dbReference type="Proteomes" id="UP001143362"/>
    </source>
</evidence>
<dbReference type="RefSeq" id="WP_279244817.1">
    <property type="nucleotide sequence ID" value="NZ_SHNN01000001.1"/>
</dbReference>
<dbReference type="PANTHER" id="PTHR11122:SF13">
    <property type="entry name" value="GLUCOSE-6-PHOSPHATE 1-EPIMERASE"/>
    <property type="match status" value="1"/>
</dbReference>
<dbReference type="PANTHER" id="PTHR11122">
    <property type="entry name" value="APOSPORY-ASSOCIATED PROTEIN C-RELATED"/>
    <property type="match status" value="1"/>
</dbReference>
<evidence type="ECO:0000256" key="2">
    <source>
        <dbReference type="ARBA" id="ARBA00005866"/>
    </source>
</evidence>
<comment type="similarity">
    <text evidence="2 4">Belongs to the glucose-6-phosphate 1-epimerase family.</text>
</comment>
<dbReference type="InterPro" id="IPR008183">
    <property type="entry name" value="Aldose_1/G6P_1-epimerase"/>
</dbReference>
<evidence type="ECO:0000256" key="4">
    <source>
        <dbReference type="PIRNR" id="PIRNR016020"/>
    </source>
</evidence>
<sequence>MQRLNEKFALDGEDHHLCVVQGKGGMPVIDIRNRFATAFISLQGAHVLSWTPEGQDDVLWLSEEARFAPGKSVRGGIPICWPWFGAHSSNSSLPSHGLARTAMWEILGTQEREDGSTRITFTLTPQPGNEQLWPAHTTLQYMVTIGKTLEMELVTSNNGADDITIGQALHTYFSIGNVDSVSLHGLDNDSYLDKLEGFARKHQRGPVIIQGEVDRVYIDTVDECVIEDKSLERTITINKRGSHSTVVWNPWKETAEKLGDMGEEGYKKMLCVETCNAADDVVTIAPGKAHHLWVQYQVSNTQ</sequence>
<accession>A0ABT3TEW1</accession>
<dbReference type="CDD" id="cd09020">
    <property type="entry name" value="D-hex-6-P-epi_like"/>
    <property type="match status" value="1"/>
</dbReference>
<dbReference type="Gene3D" id="2.70.98.10">
    <property type="match status" value="1"/>
</dbReference>
<gene>
    <name evidence="5" type="ORF">EYC98_08135</name>
</gene>
<evidence type="ECO:0000256" key="3">
    <source>
        <dbReference type="ARBA" id="ARBA00023235"/>
    </source>
</evidence>
<dbReference type="InterPro" id="IPR025532">
    <property type="entry name" value="G6P_1-epimerase"/>
</dbReference>
<dbReference type="EMBL" id="SHNN01000001">
    <property type="protein sequence ID" value="MCX2980843.1"/>
    <property type="molecule type" value="Genomic_DNA"/>
</dbReference>
<reference evidence="5" key="1">
    <citation type="submission" date="2019-02" db="EMBL/GenBank/DDBJ databases">
        <authorList>
            <person name="Li S.-H."/>
        </authorList>
    </citation>
    <scope>NUCLEOTIDE SEQUENCE</scope>
    <source>
        <strain evidence="5">IMCC14734</strain>
    </source>
</reference>
<keyword evidence="6" id="KW-1185">Reference proteome</keyword>
<dbReference type="InterPro" id="IPR014718">
    <property type="entry name" value="GH-type_carb-bd"/>
</dbReference>
<dbReference type="PIRSF" id="PIRSF016020">
    <property type="entry name" value="PHexose_mutarotase"/>
    <property type="match status" value="1"/>
</dbReference>
<proteinExistence type="inferred from homology"/>
<dbReference type="Pfam" id="PF01263">
    <property type="entry name" value="Aldose_epim"/>
    <property type="match status" value="1"/>
</dbReference>
<protein>
    <recommendedName>
        <fullName evidence="4">Putative glucose-6-phosphate 1-epimerase</fullName>
        <ecNumber evidence="4">5.1.3.15</ecNumber>
    </recommendedName>
</protein>
<dbReference type="EC" id="5.1.3.15" evidence="4"/>
<comment type="catalytic activity">
    <reaction evidence="1">
        <text>alpha-D-glucose 6-phosphate = beta-D-glucose 6-phosphate</text>
        <dbReference type="Rhea" id="RHEA:16249"/>
        <dbReference type="ChEBI" id="CHEBI:58225"/>
        <dbReference type="ChEBI" id="CHEBI:58247"/>
        <dbReference type="EC" id="5.1.3.15"/>
    </reaction>
</comment>
<keyword evidence="3 4" id="KW-0413">Isomerase</keyword>
<dbReference type="Proteomes" id="UP001143362">
    <property type="component" value="Unassembled WGS sequence"/>
</dbReference>
<organism evidence="5 6">
    <name type="scientific">Candidatus Litorirhabdus singularis</name>
    <dbReference type="NCBI Taxonomy" id="2518993"/>
    <lineage>
        <taxon>Bacteria</taxon>
        <taxon>Pseudomonadati</taxon>
        <taxon>Pseudomonadota</taxon>
        <taxon>Gammaproteobacteria</taxon>
        <taxon>Cellvibrionales</taxon>
        <taxon>Halieaceae</taxon>
        <taxon>Candidatus Litorirhabdus</taxon>
    </lineage>
</organism>
<comment type="caution">
    <text evidence="5">The sequence shown here is derived from an EMBL/GenBank/DDBJ whole genome shotgun (WGS) entry which is preliminary data.</text>
</comment>
<evidence type="ECO:0000313" key="5">
    <source>
        <dbReference type="EMBL" id="MCX2980843.1"/>
    </source>
</evidence>